<dbReference type="OrthoDB" id="47801at2759"/>
<sequence>MYNTDWRQYEITARNWTQMYAMGRAYETISEELKGLKRHPPIYASAGPVKEDMFLWRATILDLQGSPYAGGVFEVDIQFPLQYPSEPPKCVFRTKIFHLNIDSNGNIGLDILKDKWRRSLRISKVLHEICSLLKTPNPNAPIVVPGISYMYKTDQKQYKTIARSWTQKYAMG</sequence>
<dbReference type="FunFam" id="3.10.110.10:FF:000101">
    <property type="entry name" value="Ubiquitin-conjugating enzyme E2 D2"/>
    <property type="match status" value="1"/>
</dbReference>
<dbReference type="PANTHER" id="PTHR24068">
    <property type="entry name" value="UBIQUITIN-CONJUGATING ENZYME E2"/>
    <property type="match status" value="1"/>
</dbReference>
<dbReference type="SUPFAM" id="SSF54495">
    <property type="entry name" value="UBC-like"/>
    <property type="match status" value="1"/>
</dbReference>
<proteinExistence type="predicted"/>
<name>A0A9D3V9W1_9ROSI</name>
<evidence type="ECO:0000256" key="4">
    <source>
        <dbReference type="ARBA" id="ARBA00022741"/>
    </source>
</evidence>
<keyword evidence="6" id="KW-0067">ATP-binding</keyword>
<evidence type="ECO:0000256" key="5">
    <source>
        <dbReference type="ARBA" id="ARBA00022786"/>
    </source>
</evidence>
<evidence type="ECO:0000256" key="1">
    <source>
        <dbReference type="ARBA" id="ARBA00000485"/>
    </source>
</evidence>
<evidence type="ECO:0000256" key="2">
    <source>
        <dbReference type="ARBA" id="ARBA00004906"/>
    </source>
</evidence>
<dbReference type="InterPro" id="IPR000608">
    <property type="entry name" value="UBC"/>
</dbReference>
<dbReference type="SMART" id="SM00212">
    <property type="entry name" value="UBCc"/>
    <property type="match status" value="1"/>
</dbReference>
<dbReference type="PROSITE" id="PS50127">
    <property type="entry name" value="UBC_2"/>
    <property type="match status" value="1"/>
</dbReference>
<comment type="caution">
    <text evidence="8">The sequence shown here is derived from an EMBL/GenBank/DDBJ whole genome shotgun (WGS) entry which is preliminary data.</text>
</comment>
<accession>A0A9D3V9W1</accession>
<reference evidence="8 9" key="1">
    <citation type="journal article" date="2021" name="Plant Biotechnol. J.">
        <title>Multi-omics assisted identification of the key and species-specific regulatory components of drought-tolerant mechanisms in Gossypium stocksii.</title>
        <authorList>
            <person name="Yu D."/>
            <person name="Ke L."/>
            <person name="Zhang D."/>
            <person name="Wu Y."/>
            <person name="Sun Y."/>
            <person name="Mei J."/>
            <person name="Sun J."/>
            <person name="Sun Y."/>
        </authorList>
    </citation>
    <scope>NUCLEOTIDE SEQUENCE [LARGE SCALE GENOMIC DNA]</scope>
    <source>
        <strain evidence="9">cv. E1</strain>
        <tissue evidence="8">Leaf</tissue>
    </source>
</reference>
<keyword evidence="9" id="KW-1185">Reference proteome</keyword>
<evidence type="ECO:0000256" key="3">
    <source>
        <dbReference type="ARBA" id="ARBA00022679"/>
    </source>
</evidence>
<evidence type="ECO:0000259" key="7">
    <source>
        <dbReference type="PROSITE" id="PS50127"/>
    </source>
</evidence>
<evidence type="ECO:0000256" key="6">
    <source>
        <dbReference type="ARBA" id="ARBA00022840"/>
    </source>
</evidence>
<organism evidence="8 9">
    <name type="scientific">Gossypium stocksii</name>
    <dbReference type="NCBI Taxonomy" id="47602"/>
    <lineage>
        <taxon>Eukaryota</taxon>
        <taxon>Viridiplantae</taxon>
        <taxon>Streptophyta</taxon>
        <taxon>Embryophyta</taxon>
        <taxon>Tracheophyta</taxon>
        <taxon>Spermatophyta</taxon>
        <taxon>Magnoliopsida</taxon>
        <taxon>eudicotyledons</taxon>
        <taxon>Gunneridae</taxon>
        <taxon>Pentapetalae</taxon>
        <taxon>rosids</taxon>
        <taxon>malvids</taxon>
        <taxon>Malvales</taxon>
        <taxon>Malvaceae</taxon>
        <taxon>Malvoideae</taxon>
        <taxon>Gossypium</taxon>
    </lineage>
</organism>
<keyword evidence="5" id="KW-0833">Ubl conjugation pathway</keyword>
<dbReference type="Pfam" id="PF00179">
    <property type="entry name" value="UQ_con"/>
    <property type="match status" value="1"/>
</dbReference>
<gene>
    <name evidence="8" type="ORF">J1N35_027507</name>
</gene>
<feature type="domain" description="UBC core" evidence="7">
    <location>
        <begin position="24"/>
        <end position="171"/>
    </location>
</feature>
<comment type="catalytic activity">
    <reaction evidence="1">
        <text>S-ubiquitinyl-[E1 ubiquitin-activating enzyme]-L-cysteine + [E2 ubiquitin-conjugating enzyme]-L-cysteine = [E1 ubiquitin-activating enzyme]-L-cysteine + S-ubiquitinyl-[E2 ubiquitin-conjugating enzyme]-L-cysteine.</text>
        <dbReference type="EC" id="2.3.2.23"/>
    </reaction>
</comment>
<evidence type="ECO:0000313" key="9">
    <source>
        <dbReference type="Proteomes" id="UP000828251"/>
    </source>
</evidence>
<dbReference type="Gene3D" id="3.10.110.10">
    <property type="entry name" value="Ubiquitin Conjugating Enzyme"/>
    <property type="match status" value="1"/>
</dbReference>
<dbReference type="InterPro" id="IPR016135">
    <property type="entry name" value="UBQ-conjugating_enzyme/RWD"/>
</dbReference>
<dbReference type="GO" id="GO:0005524">
    <property type="term" value="F:ATP binding"/>
    <property type="evidence" value="ECO:0007669"/>
    <property type="project" value="UniProtKB-KW"/>
</dbReference>
<evidence type="ECO:0000313" key="8">
    <source>
        <dbReference type="EMBL" id="KAH1075179.1"/>
    </source>
</evidence>
<keyword evidence="4" id="KW-0547">Nucleotide-binding</keyword>
<dbReference type="AlphaFoldDB" id="A0A9D3V9W1"/>
<dbReference type="GO" id="GO:0061631">
    <property type="term" value="F:ubiquitin conjugating enzyme activity"/>
    <property type="evidence" value="ECO:0007669"/>
    <property type="project" value="UniProtKB-EC"/>
</dbReference>
<dbReference type="Proteomes" id="UP000828251">
    <property type="component" value="Unassembled WGS sequence"/>
</dbReference>
<comment type="pathway">
    <text evidence="2">Protein modification; protein ubiquitination.</text>
</comment>
<protein>
    <recommendedName>
        <fullName evidence="7">UBC core domain-containing protein</fullName>
    </recommendedName>
</protein>
<dbReference type="EMBL" id="JAIQCV010000008">
    <property type="protein sequence ID" value="KAH1075179.1"/>
    <property type="molecule type" value="Genomic_DNA"/>
</dbReference>
<keyword evidence="3" id="KW-0808">Transferase</keyword>